<evidence type="ECO:0000256" key="1">
    <source>
        <dbReference type="ARBA" id="ARBA00004496"/>
    </source>
</evidence>
<dbReference type="Bgee" id="ENSLACG00000014551">
    <property type="expression patterns" value="Expressed in chordate pharynx and 4 other cell types or tissues"/>
</dbReference>
<dbReference type="Pfam" id="PF00400">
    <property type="entry name" value="WD40"/>
    <property type="match status" value="4"/>
</dbReference>
<protein>
    <submittedName>
        <fullName evidence="6">Dynein 2 intermediate chain 2</fullName>
    </submittedName>
</protein>
<evidence type="ECO:0000313" key="6">
    <source>
        <dbReference type="Ensembl" id="ENSLACP00000016514.1"/>
    </source>
</evidence>
<organism evidence="6 7">
    <name type="scientific">Latimeria chalumnae</name>
    <name type="common">Coelacanth</name>
    <dbReference type="NCBI Taxonomy" id="7897"/>
    <lineage>
        <taxon>Eukaryota</taxon>
        <taxon>Metazoa</taxon>
        <taxon>Chordata</taxon>
        <taxon>Craniata</taxon>
        <taxon>Vertebrata</taxon>
        <taxon>Euteleostomi</taxon>
        <taxon>Coelacanthiformes</taxon>
        <taxon>Coelacanthidae</taxon>
        <taxon>Latimeria</taxon>
    </lineage>
</organism>
<name>H3B3P3_LATCH</name>
<dbReference type="RefSeq" id="XP_005992148.1">
    <property type="nucleotide sequence ID" value="XM_005992086.2"/>
</dbReference>
<dbReference type="GeneTree" id="ENSGT00940000158483"/>
<dbReference type="InterPro" id="IPR015943">
    <property type="entry name" value="WD40/YVTN_repeat-like_dom_sf"/>
</dbReference>
<dbReference type="InterPro" id="IPR001680">
    <property type="entry name" value="WD40_rpt"/>
</dbReference>
<dbReference type="PROSITE" id="PS50082">
    <property type="entry name" value="WD_REPEATS_2"/>
    <property type="match status" value="1"/>
</dbReference>
<dbReference type="EMBL" id="AFYH01037965">
    <property type="status" value="NOT_ANNOTATED_CDS"/>
    <property type="molecule type" value="Genomic_DNA"/>
</dbReference>
<proteinExistence type="predicted"/>
<dbReference type="STRING" id="7897.ENSLACP00000016514"/>
<dbReference type="eggNOG" id="KOG1587">
    <property type="taxonomic scope" value="Eukaryota"/>
</dbReference>
<gene>
    <name evidence="6" type="primary">DYNC2I2</name>
</gene>
<dbReference type="GO" id="GO:0042073">
    <property type="term" value="P:intraciliary transport"/>
    <property type="evidence" value="ECO:0007669"/>
    <property type="project" value="Ensembl"/>
</dbReference>
<accession>H3B3P3</accession>
<evidence type="ECO:0000256" key="2">
    <source>
        <dbReference type="ARBA" id="ARBA00022490"/>
    </source>
</evidence>
<dbReference type="InterPro" id="IPR050687">
    <property type="entry name" value="Dynein_IC"/>
</dbReference>
<dbReference type="HOGENOM" id="CLU_031167_0_0_1"/>
<dbReference type="EMBL" id="AFYH01037969">
    <property type="status" value="NOT_ANNOTATED_CDS"/>
    <property type="molecule type" value="Genomic_DNA"/>
</dbReference>
<dbReference type="GO" id="GO:0005868">
    <property type="term" value="C:cytoplasmic dynein complex"/>
    <property type="evidence" value="ECO:0007669"/>
    <property type="project" value="TreeGrafter"/>
</dbReference>
<dbReference type="FunFam" id="2.130.10.10:FF:000283">
    <property type="entry name" value="WD repeat domain 34"/>
    <property type="match status" value="1"/>
</dbReference>
<dbReference type="InParanoid" id="H3B3P3"/>
<dbReference type="EMBL" id="AFYH01037966">
    <property type="status" value="NOT_ANNOTATED_CDS"/>
    <property type="molecule type" value="Genomic_DNA"/>
</dbReference>
<dbReference type="GO" id="GO:0097014">
    <property type="term" value="C:ciliary plasm"/>
    <property type="evidence" value="ECO:0007669"/>
    <property type="project" value="TreeGrafter"/>
</dbReference>
<keyword evidence="2" id="KW-0963">Cytoplasm</keyword>
<comment type="subcellular location">
    <subcellularLocation>
        <location evidence="1">Cytoplasm</location>
    </subcellularLocation>
</comment>
<dbReference type="FunCoup" id="H3B3P3">
    <property type="interactions" value="432"/>
</dbReference>
<evidence type="ECO:0000313" key="7">
    <source>
        <dbReference type="Proteomes" id="UP000008672"/>
    </source>
</evidence>
<feature type="repeat" description="WD" evidence="5">
    <location>
        <begin position="441"/>
        <end position="477"/>
    </location>
</feature>
<dbReference type="SMART" id="SM00320">
    <property type="entry name" value="WD40"/>
    <property type="match status" value="5"/>
</dbReference>
<keyword evidence="4" id="KW-0677">Repeat</keyword>
<dbReference type="PANTHER" id="PTHR12442">
    <property type="entry name" value="DYNEIN INTERMEDIATE CHAIN"/>
    <property type="match status" value="1"/>
</dbReference>
<reference evidence="6" key="3">
    <citation type="submission" date="2025-09" db="UniProtKB">
        <authorList>
            <consortium name="Ensembl"/>
        </authorList>
    </citation>
    <scope>IDENTIFICATION</scope>
</reference>
<evidence type="ECO:0000256" key="4">
    <source>
        <dbReference type="ARBA" id="ARBA00022737"/>
    </source>
</evidence>
<dbReference type="EMBL" id="AFYH01037967">
    <property type="status" value="NOT_ANNOTATED_CDS"/>
    <property type="molecule type" value="Genomic_DNA"/>
</dbReference>
<dbReference type="AlphaFoldDB" id="H3B3P3"/>
<evidence type="ECO:0000256" key="5">
    <source>
        <dbReference type="PROSITE-ProRule" id="PRU00221"/>
    </source>
</evidence>
<dbReference type="Ensembl" id="ENSLACT00000016628.1">
    <property type="protein sequence ID" value="ENSLACP00000016514.1"/>
    <property type="gene ID" value="ENSLACG00000014551.1"/>
</dbReference>
<dbReference type="EMBL" id="AFYH01037968">
    <property type="status" value="NOT_ANNOTATED_CDS"/>
    <property type="molecule type" value="Genomic_DNA"/>
</dbReference>
<dbReference type="PROSITE" id="PS50294">
    <property type="entry name" value="WD_REPEATS_REGION"/>
    <property type="match status" value="1"/>
</dbReference>
<keyword evidence="3 5" id="KW-0853">WD repeat</keyword>
<dbReference type="OMA" id="SYVCAWN"/>
<dbReference type="CTD" id="89891"/>
<sequence length="499" mass="54964">MFTDEVLEAVGMASLWRKSRETHCKSKSSQTEDLVSTEAAVQALYTTETGTQTRPSKLLTQDLDQVPHADYPGLVKFLQTVEDNVIRELKKNVRSHAFDGFEVNWVDQNQTVSCLHTLQYPEAQSQHLHVTNVSWNATGSVIACAYGRLDDGDWSTENSFVCTWNLDRRGLNPKRPDMVLDAPSAVMCLAFHPTQPCLIAGGLYNGEVLLWDTSRTDDPLTHRTGLSEDTPTEPVYQICWIQDPSRYQILSASTDGKVLIWQTKEESRLALQGGYALVAQQMPHNIKLRKGRGDTPIGVTALSFSRFDPDLFITGVEGGYLLKCSAGTGMLAMTNAAASSVPLKAPAQFTFSPHCGPVYAVDCSPFHRHLFVSAGTDGHVRLYSMLQAHPLLSVQLSKTYLFSICWSPRRPLVFAVATGEGKVLICDLGQGSVRPAATMEQSADQSPVYCLEFNQQQAHLLAAGNADGTVKIWQLNTELTEQGPREIGQLEQLANMVTD</sequence>
<dbReference type="FunFam" id="2.130.10.10:FF:001469">
    <property type="entry name" value="WD repeat domain 34"/>
    <property type="match status" value="1"/>
</dbReference>
<keyword evidence="7" id="KW-1185">Reference proteome</keyword>
<dbReference type="Proteomes" id="UP000008672">
    <property type="component" value="Unassembled WGS sequence"/>
</dbReference>
<dbReference type="SUPFAM" id="SSF50978">
    <property type="entry name" value="WD40 repeat-like"/>
    <property type="match status" value="1"/>
</dbReference>
<dbReference type="KEGG" id="lcm:102345827"/>
<dbReference type="PANTHER" id="PTHR12442:SF26">
    <property type="entry name" value="CYTOPLASMIC DYNEIN 2 INTERMEDIATE CHAIN 2"/>
    <property type="match status" value="1"/>
</dbReference>
<reference evidence="6" key="2">
    <citation type="submission" date="2025-08" db="UniProtKB">
        <authorList>
            <consortium name="Ensembl"/>
        </authorList>
    </citation>
    <scope>IDENTIFICATION</scope>
</reference>
<dbReference type="GO" id="GO:0045504">
    <property type="term" value="F:dynein heavy chain binding"/>
    <property type="evidence" value="ECO:0007669"/>
    <property type="project" value="TreeGrafter"/>
</dbReference>
<dbReference type="GO" id="GO:0021915">
    <property type="term" value="P:neural tube development"/>
    <property type="evidence" value="ECO:0007669"/>
    <property type="project" value="Ensembl"/>
</dbReference>
<dbReference type="GeneID" id="102345827"/>
<dbReference type="Gene3D" id="2.130.10.10">
    <property type="entry name" value="YVTN repeat-like/Quinoprotein amine dehydrogenase"/>
    <property type="match status" value="2"/>
</dbReference>
<dbReference type="InterPro" id="IPR036322">
    <property type="entry name" value="WD40_repeat_dom_sf"/>
</dbReference>
<reference evidence="7" key="1">
    <citation type="submission" date="2011-08" db="EMBL/GenBank/DDBJ databases">
        <title>The draft genome of Latimeria chalumnae.</title>
        <authorList>
            <person name="Di Palma F."/>
            <person name="Alfoldi J."/>
            <person name="Johnson J."/>
            <person name="Berlin A."/>
            <person name="Gnerre S."/>
            <person name="Jaffe D."/>
            <person name="MacCallum I."/>
            <person name="Young S."/>
            <person name="Walker B.J."/>
            <person name="Lander E."/>
            <person name="Lindblad-Toh K."/>
        </authorList>
    </citation>
    <scope>NUCLEOTIDE SEQUENCE [LARGE SCALE GENOMIC DNA]</scope>
    <source>
        <strain evidence="7">Wild caught</strain>
    </source>
</reference>
<dbReference type="GO" id="GO:0045503">
    <property type="term" value="F:dynein light chain binding"/>
    <property type="evidence" value="ECO:0007669"/>
    <property type="project" value="TreeGrafter"/>
</dbReference>
<evidence type="ECO:0000256" key="3">
    <source>
        <dbReference type="ARBA" id="ARBA00022574"/>
    </source>
</evidence>
<dbReference type="OrthoDB" id="445052at2759"/>